<dbReference type="GO" id="GO:0004497">
    <property type="term" value="F:monooxygenase activity"/>
    <property type="evidence" value="ECO:0007669"/>
    <property type="project" value="UniProtKB-KW"/>
</dbReference>
<proteinExistence type="predicted"/>
<sequence>MAQSADIVIVGGGLAGASAAVMLGRADLDVMLIDPYDPPRPDFRCEKLDPSQVRLLRRMGLAGLVLPAATHNRELWVARLGRLADKMAIDQYGILYQPLVRAVRQGIPPRVRCLRGTVAAIALSEDEQTVSLVDGEVVTARLVVLANGLNRALRSSLGIECRTISANHSITIGFDVVPRSSARFPFDSLTYYGERPQDRTAYLTLFRLGTVMRANLMTYRDMDDPWLKAIREEPEAALASLMPRLGRLIGPYAIQGPVRVRPADLYVAANFEQPGLVLVGDAFATSCPAAGTGTNKVLSDVERLCAVHVPRWMETPGMSAGKLASFYADPEKRATDLYSSRAAFALKARSLADGPLGYAGGYSRYLGRLAKGTARRWLRRLAALSQQASRLSWRRRPARAER</sequence>
<gene>
    <name evidence="2" type="ORF">RKE40_00615</name>
</gene>
<dbReference type="PANTHER" id="PTHR43876:SF7">
    <property type="entry name" value="UBIQUINONE BIOSYNTHESIS MONOOXYGENASE COQ6, MITOCHONDRIAL"/>
    <property type="match status" value="1"/>
</dbReference>
<dbReference type="InterPro" id="IPR051205">
    <property type="entry name" value="UbiH/COQ6_monooxygenase"/>
</dbReference>
<organism evidence="2 3">
    <name type="scientific">Bosea rubneri</name>
    <dbReference type="NCBI Taxonomy" id="3075434"/>
    <lineage>
        <taxon>Bacteria</taxon>
        <taxon>Pseudomonadati</taxon>
        <taxon>Pseudomonadota</taxon>
        <taxon>Alphaproteobacteria</taxon>
        <taxon>Hyphomicrobiales</taxon>
        <taxon>Boseaceae</taxon>
        <taxon>Bosea</taxon>
    </lineage>
</organism>
<dbReference type="InterPro" id="IPR036188">
    <property type="entry name" value="FAD/NAD-bd_sf"/>
</dbReference>
<dbReference type="RefSeq" id="WP_316016306.1">
    <property type="nucleotide sequence ID" value="NZ_JAWDID010000001.1"/>
</dbReference>
<dbReference type="Pfam" id="PF01494">
    <property type="entry name" value="FAD_binding_3"/>
    <property type="match status" value="1"/>
</dbReference>
<evidence type="ECO:0000313" key="3">
    <source>
        <dbReference type="Proteomes" id="UP001254257"/>
    </source>
</evidence>
<protein>
    <submittedName>
        <fullName evidence="2">FAD-dependent monooxygenase</fullName>
    </submittedName>
</protein>
<dbReference type="EMBL" id="JAWDID010000001">
    <property type="protein sequence ID" value="MDU0338358.1"/>
    <property type="molecule type" value="Genomic_DNA"/>
</dbReference>
<name>A0ABU3S0P9_9HYPH</name>
<dbReference type="Gene3D" id="3.50.50.60">
    <property type="entry name" value="FAD/NAD(P)-binding domain"/>
    <property type="match status" value="1"/>
</dbReference>
<dbReference type="PRINTS" id="PR00420">
    <property type="entry name" value="RNGMNOXGNASE"/>
</dbReference>
<dbReference type="InterPro" id="IPR002938">
    <property type="entry name" value="FAD-bd"/>
</dbReference>
<keyword evidence="2" id="KW-0560">Oxidoreductase</keyword>
<dbReference type="Proteomes" id="UP001254257">
    <property type="component" value="Unassembled WGS sequence"/>
</dbReference>
<comment type="caution">
    <text evidence="2">The sequence shown here is derived from an EMBL/GenBank/DDBJ whole genome shotgun (WGS) entry which is preliminary data.</text>
</comment>
<dbReference type="PANTHER" id="PTHR43876">
    <property type="entry name" value="UBIQUINONE BIOSYNTHESIS MONOOXYGENASE COQ6, MITOCHONDRIAL"/>
    <property type="match status" value="1"/>
</dbReference>
<keyword evidence="2" id="KW-0503">Monooxygenase</keyword>
<reference evidence="2 3" key="1">
    <citation type="submission" date="2023-09" db="EMBL/GenBank/DDBJ databases">
        <title>Whole genome shotgun sequencing (WGS) of Bosea sp. ZW T0_25, isolated from stored onions (Allium cepa).</title>
        <authorList>
            <person name="Stoll D.A."/>
            <person name="Huch M."/>
        </authorList>
    </citation>
    <scope>NUCLEOTIDE SEQUENCE [LARGE SCALE GENOMIC DNA]</scope>
    <source>
        <strain evidence="2 3">ZW T0_25</strain>
    </source>
</reference>
<keyword evidence="3" id="KW-1185">Reference proteome</keyword>
<evidence type="ECO:0000313" key="2">
    <source>
        <dbReference type="EMBL" id="MDU0338358.1"/>
    </source>
</evidence>
<evidence type="ECO:0000259" key="1">
    <source>
        <dbReference type="Pfam" id="PF01494"/>
    </source>
</evidence>
<accession>A0ABU3S0P9</accession>
<feature type="domain" description="FAD-binding" evidence="1">
    <location>
        <begin position="5"/>
        <end position="305"/>
    </location>
</feature>
<dbReference type="SUPFAM" id="SSF51905">
    <property type="entry name" value="FAD/NAD(P)-binding domain"/>
    <property type="match status" value="1"/>
</dbReference>